<dbReference type="SMART" id="SM00220">
    <property type="entry name" value="S_TKc"/>
    <property type="match status" value="1"/>
</dbReference>
<dbReference type="Gene3D" id="1.10.510.10">
    <property type="entry name" value="Transferase(Phosphotransferase) domain 1"/>
    <property type="match status" value="1"/>
</dbReference>
<proteinExistence type="predicted"/>
<gene>
    <name evidence="2" type="ORF">GNZ18_03605</name>
</gene>
<dbReference type="InterPro" id="IPR000719">
    <property type="entry name" value="Prot_kinase_dom"/>
</dbReference>
<protein>
    <recommendedName>
        <fullName evidence="1">Protein kinase domain-containing protein</fullName>
    </recommendedName>
</protein>
<evidence type="ECO:0000259" key="1">
    <source>
        <dbReference type="PROSITE" id="PS50011"/>
    </source>
</evidence>
<dbReference type="RefSeq" id="WP_156214580.1">
    <property type="nucleotide sequence ID" value="NZ_WOFH01000001.1"/>
</dbReference>
<dbReference type="Proteomes" id="UP000432015">
    <property type="component" value="Unassembled WGS sequence"/>
</dbReference>
<keyword evidence="3" id="KW-1185">Reference proteome</keyword>
<reference evidence="2 3" key="1">
    <citation type="submission" date="2019-11" db="EMBL/GenBank/DDBJ databases">
        <authorList>
            <person name="Cao P."/>
        </authorList>
    </citation>
    <scope>NUCLEOTIDE SEQUENCE [LARGE SCALE GENOMIC DNA]</scope>
    <source>
        <strain evidence="2 3">NEAU-AAG5</strain>
    </source>
</reference>
<sequence length="478" mass="52115">MTAPAGGRRARRRRYRTGDTVHDDRGEALELREEIGGGGQGTVWSLAGGQVAAKILKPEAGIGAGELRTRLAAVRRFELTGIPIARPLTLLVGDEVGYTMELLAGMTAIGSLAAVPYEGTAAWFQGTGGLRRRLRLLALAAEALDRLHARGLAYGDVSPGNILVSTRSEHDQVWLIDPDNVSVRARPSDAAHVTPGYAAPELITGRAGQDSLTDAFAFAVLAFHVLALVHPFQGDAVDRDPGLEPAAFRGEWPWIDHPEDHRNSSSQGLGRDLVLTGGLRRLAALTFEDGLRRPERRPSLREWHDKLDQAALLMVACPACGGTYHAQLSQCPWCRGCARPSVLRCDVHGFLPAGAVPGTPDETETDRLRSMILPMRQAQVVRARTGLLCLDRGPSEIPVDPGEPLVELAWSGAPRLTVQRVGRHDAWMVDRSARRRVRLGAGETWPLDLDDAGRWTLHFGVRDEAHRFMRFLTPKRGV</sequence>
<dbReference type="GO" id="GO:0004674">
    <property type="term" value="F:protein serine/threonine kinase activity"/>
    <property type="evidence" value="ECO:0007669"/>
    <property type="project" value="TreeGrafter"/>
</dbReference>
<dbReference type="InterPro" id="IPR011009">
    <property type="entry name" value="Kinase-like_dom_sf"/>
</dbReference>
<feature type="domain" description="Protein kinase" evidence="1">
    <location>
        <begin position="29"/>
        <end position="307"/>
    </location>
</feature>
<dbReference type="EMBL" id="WOFH01000001">
    <property type="protein sequence ID" value="MUN35684.1"/>
    <property type="molecule type" value="Genomic_DNA"/>
</dbReference>
<evidence type="ECO:0000313" key="3">
    <source>
        <dbReference type="Proteomes" id="UP000432015"/>
    </source>
</evidence>
<accession>A0A7K1KU18</accession>
<dbReference type="GO" id="GO:0005524">
    <property type="term" value="F:ATP binding"/>
    <property type="evidence" value="ECO:0007669"/>
    <property type="project" value="InterPro"/>
</dbReference>
<dbReference type="PANTHER" id="PTHR44329">
    <property type="entry name" value="SERINE/THREONINE-PROTEIN KINASE TNNI3K-RELATED"/>
    <property type="match status" value="1"/>
</dbReference>
<dbReference type="AlphaFoldDB" id="A0A7K1KU18"/>
<dbReference type="InterPro" id="IPR051681">
    <property type="entry name" value="Ser/Thr_Kinases-Pseudokinases"/>
</dbReference>
<organism evidence="2 3">
    <name type="scientific">Actinomadura litoris</name>
    <dbReference type="NCBI Taxonomy" id="2678616"/>
    <lineage>
        <taxon>Bacteria</taxon>
        <taxon>Bacillati</taxon>
        <taxon>Actinomycetota</taxon>
        <taxon>Actinomycetes</taxon>
        <taxon>Streptosporangiales</taxon>
        <taxon>Thermomonosporaceae</taxon>
        <taxon>Actinomadura</taxon>
    </lineage>
</organism>
<dbReference type="PANTHER" id="PTHR44329:SF260">
    <property type="entry name" value="PROTEIN KINASE DOMAIN-CONTAINING PROTEIN"/>
    <property type="match status" value="1"/>
</dbReference>
<name>A0A7K1KU18_9ACTN</name>
<comment type="caution">
    <text evidence="2">The sequence shown here is derived from an EMBL/GenBank/DDBJ whole genome shotgun (WGS) entry which is preliminary data.</text>
</comment>
<dbReference type="Pfam" id="PF00069">
    <property type="entry name" value="Pkinase"/>
    <property type="match status" value="1"/>
</dbReference>
<dbReference type="PROSITE" id="PS50011">
    <property type="entry name" value="PROTEIN_KINASE_DOM"/>
    <property type="match status" value="1"/>
</dbReference>
<dbReference type="SUPFAM" id="SSF56112">
    <property type="entry name" value="Protein kinase-like (PK-like)"/>
    <property type="match status" value="1"/>
</dbReference>
<evidence type="ECO:0000313" key="2">
    <source>
        <dbReference type="EMBL" id="MUN35684.1"/>
    </source>
</evidence>